<keyword evidence="6" id="KW-0808">Transferase</keyword>
<comment type="caution">
    <text evidence="15">The sequence shown here is derived from an EMBL/GenBank/DDBJ whole genome shotgun (WGS) entry which is preliminary data.</text>
</comment>
<evidence type="ECO:0000256" key="11">
    <source>
        <dbReference type="ARBA" id="ARBA00023136"/>
    </source>
</evidence>
<dbReference type="Proteomes" id="UP000790580">
    <property type="component" value="Unassembled WGS sequence"/>
</dbReference>
<dbReference type="CDD" id="cd06225">
    <property type="entry name" value="HAMP"/>
    <property type="match status" value="1"/>
</dbReference>
<comment type="subcellular location">
    <subcellularLocation>
        <location evidence="2">Cell membrane</location>
        <topology evidence="2">Multi-pass membrane protein</topology>
    </subcellularLocation>
</comment>
<dbReference type="PROSITE" id="PS50109">
    <property type="entry name" value="HIS_KIN"/>
    <property type="match status" value="1"/>
</dbReference>
<dbReference type="InterPro" id="IPR050640">
    <property type="entry name" value="Bact_2-comp_sensor_kinase"/>
</dbReference>
<evidence type="ECO:0000256" key="4">
    <source>
        <dbReference type="ARBA" id="ARBA00022475"/>
    </source>
</evidence>
<evidence type="ECO:0000256" key="3">
    <source>
        <dbReference type="ARBA" id="ARBA00012438"/>
    </source>
</evidence>
<evidence type="ECO:0000313" key="16">
    <source>
        <dbReference type="Proteomes" id="UP000790580"/>
    </source>
</evidence>
<comment type="catalytic activity">
    <reaction evidence="1">
        <text>ATP + protein L-histidine = ADP + protein N-phospho-L-histidine.</text>
        <dbReference type="EC" id="2.7.13.3"/>
    </reaction>
</comment>
<evidence type="ECO:0000313" key="15">
    <source>
        <dbReference type="EMBL" id="MBU9723700.1"/>
    </source>
</evidence>
<dbReference type="SMART" id="SM00304">
    <property type="entry name" value="HAMP"/>
    <property type="match status" value="1"/>
</dbReference>
<dbReference type="InterPro" id="IPR003660">
    <property type="entry name" value="HAMP_dom"/>
</dbReference>
<dbReference type="PANTHER" id="PTHR34220">
    <property type="entry name" value="SENSOR HISTIDINE KINASE YPDA"/>
    <property type="match status" value="1"/>
</dbReference>
<evidence type="ECO:0000259" key="14">
    <source>
        <dbReference type="PROSITE" id="PS50885"/>
    </source>
</evidence>
<keyword evidence="11 12" id="KW-0472">Membrane</keyword>
<keyword evidence="9" id="KW-0067">ATP-binding</keyword>
<evidence type="ECO:0000256" key="5">
    <source>
        <dbReference type="ARBA" id="ARBA00022553"/>
    </source>
</evidence>
<dbReference type="InterPro" id="IPR010559">
    <property type="entry name" value="Sig_transdc_His_kin_internal"/>
</dbReference>
<reference evidence="15 16" key="1">
    <citation type="submission" date="2021-06" db="EMBL/GenBank/DDBJ databases">
        <title>Bacillus sp. RD4P76, an endophyte from a halophyte.</title>
        <authorList>
            <person name="Sun J.-Q."/>
        </authorList>
    </citation>
    <scope>NUCLEOTIDE SEQUENCE [LARGE SCALE GENOMIC DNA]</scope>
    <source>
        <strain evidence="15 16">JCM 17098</strain>
    </source>
</reference>
<dbReference type="SUPFAM" id="SSF55874">
    <property type="entry name" value="ATPase domain of HSP90 chaperone/DNA topoisomerase II/histidine kinase"/>
    <property type="match status" value="1"/>
</dbReference>
<evidence type="ECO:0000256" key="7">
    <source>
        <dbReference type="ARBA" id="ARBA00022741"/>
    </source>
</evidence>
<keyword evidence="4" id="KW-1003">Cell membrane</keyword>
<name>A0ABS6JZ63_9BACI</name>
<evidence type="ECO:0000256" key="8">
    <source>
        <dbReference type="ARBA" id="ARBA00022777"/>
    </source>
</evidence>
<dbReference type="SMART" id="SM00387">
    <property type="entry name" value="HATPase_c"/>
    <property type="match status" value="1"/>
</dbReference>
<dbReference type="EMBL" id="JAHQCR010000085">
    <property type="protein sequence ID" value="MBU9723700.1"/>
    <property type="molecule type" value="Genomic_DNA"/>
</dbReference>
<feature type="transmembrane region" description="Helical" evidence="12">
    <location>
        <begin position="178"/>
        <end position="197"/>
    </location>
</feature>
<keyword evidence="8 15" id="KW-0418">Kinase</keyword>
<dbReference type="InterPro" id="IPR003594">
    <property type="entry name" value="HATPase_dom"/>
</dbReference>
<dbReference type="EC" id="2.7.13.3" evidence="3"/>
<dbReference type="RefSeq" id="WP_088076701.1">
    <property type="nucleotide sequence ID" value="NZ_JAHQCR010000085.1"/>
</dbReference>
<keyword evidence="12" id="KW-1133">Transmembrane helix</keyword>
<dbReference type="InterPro" id="IPR036890">
    <property type="entry name" value="HATPase_C_sf"/>
</dbReference>
<evidence type="ECO:0000256" key="12">
    <source>
        <dbReference type="SAM" id="Phobius"/>
    </source>
</evidence>
<organism evidence="15 16">
    <name type="scientific">Evansella alkalicola</name>
    <dbReference type="NCBI Taxonomy" id="745819"/>
    <lineage>
        <taxon>Bacteria</taxon>
        <taxon>Bacillati</taxon>
        <taxon>Bacillota</taxon>
        <taxon>Bacilli</taxon>
        <taxon>Bacillales</taxon>
        <taxon>Bacillaceae</taxon>
        <taxon>Evansella</taxon>
    </lineage>
</organism>
<dbReference type="Gene3D" id="6.10.340.10">
    <property type="match status" value="1"/>
</dbReference>
<dbReference type="SUPFAM" id="SSF158472">
    <property type="entry name" value="HAMP domain-like"/>
    <property type="match status" value="1"/>
</dbReference>
<keyword evidence="7" id="KW-0547">Nucleotide-binding</keyword>
<evidence type="ECO:0000256" key="10">
    <source>
        <dbReference type="ARBA" id="ARBA00023012"/>
    </source>
</evidence>
<keyword evidence="5" id="KW-0597">Phosphoprotein</keyword>
<gene>
    <name evidence="15" type="ORF">KS407_19970</name>
</gene>
<accession>A0ABS6JZ63</accession>
<dbReference type="PANTHER" id="PTHR34220:SF7">
    <property type="entry name" value="SENSOR HISTIDINE KINASE YPDA"/>
    <property type="match status" value="1"/>
</dbReference>
<sequence>MVKIRTKLLVYFTVIVSLTIVLSYIQDQNSKQALDYYESSLDMLFIKNEISQKTKETYNSLYLYVLEPDSRNLAEFHSKKQQLQELKSRLNQIESFDDDPISIKNYENLMLTFLEQTDLTVDLVNDRDVQAYSYHLGEAEKVQDYIHETTLFLIDRELTKFQSLFTLVEKKVNSSNKMGLTISITILTLGIFFALWFSRGITRPIAHLTKAAEEISAGRFTGKDIQISNKDELYFLTKTFNEMKKNINQSVKDIEEKSKLAELLKESELRSLQNQINPHFLFNTLNTISRKAYIEGAEETSELISSVSTLLRYNIENIEKTAVLKDEVEVVKEYFYIQKTRFGEKVEFHQDIDEACLGAPVPRLTLQPIVENAFVHGIDSMKRGGEILLHVFEEGDYVFLKVEDNGVGMDEKTRKSLLQSEHAEDYTAKKRTGHSTGIGLRNVISRLKLIDKRNAVFIESELGRGTIVTLKLVKQMKKGGEAEDESESDAGR</sequence>
<dbReference type="PROSITE" id="PS50885">
    <property type="entry name" value="HAMP"/>
    <property type="match status" value="1"/>
</dbReference>
<evidence type="ECO:0000256" key="1">
    <source>
        <dbReference type="ARBA" id="ARBA00000085"/>
    </source>
</evidence>
<dbReference type="GO" id="GO:0016301">
    <property type="term" value="F:kinase activity"/>
    <property type="evidence" value="ECO:0007669"/>
    <property type="project" value="UniProtKB-KW"/>
</dbReference>
<dbReference type="Pfam" id="PF06580">
    <property type="entry name" value="His_kinase"/>
    <property type="match status" value="1"/>
</dbReference>
<evidence type="ECO:0000256" key="6">
    <source>
        <dbReference type="ARBA" id="ARBA00022679"/>
    </source>
</evidence>
<keyword evidence="16" id="KW-1185">Reference proteome</keyword>
<keyword evidence="10" id="KW-0902">Two-component regulatory system</keyword>
<dbReference type="Pfam" id="PF02518">
    <property type="entry name" value="HATPase_c"/>
    <property type="match status" value="1"/>
</dbReference>
<evidence type="ECO:0000256" key="9">
    <source>
        <dbReference type="ARBA" id="ARBA00022840"/>
    </source>
</evidence>
<dbReference type="Pfam" id="PF00672">
    <property type="entry name" value="HAMP"/>
    <property type="match status" value="1"/>
</dbReference>
<proteinExistence type="predicted"/>
<feature type="domain" description="HAMP" evidence="14">
    <location>
        <begin position="199"/>
        <end position="252"/>
    </location>
</feature>
<dbReference type="Gene3D" id="3.30.565.10">
    <property type="entry name" value="Histidine kinase-like ATPase, C-terminal domain"/>
    <property type="match status" value="1"/>
</dbReference>
<evidence type="ECO:0000259" key="13">
    <source>
        <dbReference type="PROSITE" id="PS50109"/>
    </source>
</evidence>
<evidence type="ECO:0000256" key="2">
    <source>
        <dbReference type="ARBA" id="ARBA00004651"/>
    </source>
</evidence>
<keyword evidence="12" id="KW-0812">Transmembrane</keyword>
<dbReference type="InterPro" id="IPR005467">
    <property type="entry name" value="His_kinase_dom"/>
</dbReference>
<feature type="domain" description="Histidine kinase" evidence="13">
    <location>
        <begin position="297"/>
        <end position="476"/>
    </location>
</feature>
<protein>
    <recommendedName>
        <fullName evidence="3">histidine kinase</fullName>
        <ecNumber evidence="3">2.7.13.3</ecNumber>
    </recommendedName>
</protein>